<feature type="DNA-binding region" description="H-T-H motif" evidence="4">
    <location>
        <begin position="44"/>
        <end position="63"/>
    </location>
</feature>
<reference evidence="7" key="1">
    <citation type="journal article" date="2024" name="Antonie Van Leeuwenhoek">
        <title>Isoptericola haloaureus sp. nov., a dimorphic actinobacterium isolated from mangrove sediments of southeast India, implicating biosaline agricultural significance through nitrogen fixation and salt tolerance genes.</title>
        <authorList>
            <person name="Prathaban M."/>
            <person name="Prathiviraj R."/>
            <person name="Ravichandran M."/>
            <person name="Natarajan S.D."/>
            <person name="Sobanaa M."/>
            <person name="Hari Krishna Kumar S."/>
            <person name="Chandrasekar V."/>
            <person name="Selvin J."/>
        </authorList>
    </citation>
    <scope>NUCLEOTIDE SEQUENCE</scope>
    <source>
        <strain evidence="7">MP1014</strain>
    </source>
</reference>
<evidence type="ECO:0000313" key="7">
    <source>
        <dbReference type="EMBL" id="MEG3613744.1"/>
    </source>
</evidence>
<feature type="domain" description="HTH tetR-type" evidence="6">
    <location>
        <begin position="21"/>
        <end position="81"/>
    </location>
</feature>
<evidence type="ECO:0000256" key="5">
    <source>
        <dbReference type="SAM" id="MobiDB-lite"/>
    </source>
</evidence>
<keyword evidence="8" id="KW-1185">Reference proteome</keyword>
<feature type="compositionally biased region" description="Basic and acidic residues" evidence="5">
    <location>
        <begin position="9"/>
        <end position="21"/>
    </location>
</feature>
<dbReference type="SUPFAM" id="SSF46689">
    <property type="entry name" value="Homeodomain-like"/>
    <property type="match status" value="1"/>
</dbReference>
<accession>A0ABU7Z2P1</accession>
<dbReference type="Proteomes" id="UP001310387">
    <property type="component" value="Unassembled WGS sequence"/>
</dbReference>
<dbReference type="Gene3D" id="1.10.357.10">
    <property type="entry name" value="Tetracycline Repressor, domain 2"/>
    <property type="match status" value="1"/>
</dbReference>
<dbReference type="PROSITE" id="PS50977">
    <property type="entry name" value="HTH_TETR_2"/>
    <property type="match status" value="1"/>
</dbReference>
<dbReference type="InterPro" id="IPR050109">
    <property type="entry name" value="HTH-type_TetR-like_transc_reg"/>
</dbReference>
<comment type="caution">
    <text evidence="7">The sequence shown here is derived from an EMBL/GenBank/DDBJ whole genome shotgun (WGS) entry which is preliminary data.</text>
</comment>
<protein>
    <submittedName>
        <fullName evidence="7">Helix-turn-helix domain-containing protein</fullName>
    </submittedName>
</protein>
<organism evidence="7 8">
    <name type="scientific">Isoptericola haloaureus</name>
    <dbReference type="NCBI Taxonomy" id="1542902"/>
    <lineage>
        <taxon>Bacteria</taxon>
        <taxon>Bacillati</taxon>
        <taxon>Actinomycetota</taxon>
        <taxon>Actinomycetes</taxon>
        <taxon>Micrococcales</taxon>
        <taxon>Promicromonosporaceae</taxon>
        <taxon>Isoptericola</taxon>
    </lineage>
</organism>
<feature type="region of interest" description="Disordered" evidence="5">
    <location>
        <begin position="1"/>
        <end position="21"/>
    </location>
</feature>
<evidence type="ECO:0000256" key="2">
    <source>
        <dbReference type="ARBA" id="ARBA00023125"/>
    </source>
</evidence>
<dbReference type="InterPro" id="IPR001647">
    <property type="entry name" value="HTH_TetR"/>
</dbReference>
<keyword evidence="1" id="KW-0805">Transcription regulation</keyword>
<evidence type="ECO:0000259" key="6">
    <source>
        <dbReference type="PROSITE" id="PS50977"/>
    </source>
</evidence>
<dbReference type="InterPro" id="IPR036271">
    <property type="entry name" value="Tet_transcr_reg_TetR-rel_C_sf"/>
</dbReference>
<reference evidence="7" key="2">
    <citation type="submission" date="2024-02" db="EMBL/GenBank/DDBJ databases">
        <authorList>
            <person name="Prathaban M."/>
            <person name="Mythili R."/>
            <person name="Sharmila Devi N."/>
            <person name="Sobanaa M."/>
            <person name="Prathiviraj R."/>
            <person name="Selvin J."/>
        </authorList>
    </citation>
    <scope>NUCLEOTIDE SEQUENCE</scope>
    <source>
        <strain evidence="7">MP1014</strain>
    </source>
</reference>
<evidence type="ECO:0000256" key="3">
    <source>
        <dbReference type="ARBA" id="ARBA00023163"/>
    </source>
</evidence>
<name>A0ABU7Z2P1_9MICO</name>
<gene>
    <name evidence="7" type="ORF">V5O49_01255</name>
</gene>
<dbReference type="RefSeq" id="WP_332900640.1">
    <property type="nucleotide sequence ID" value="NZ_JBAGLP010000099.1"/>
</dbReference>
<dbReference type="SUPFAM" id="SSF48498">
    <property type="entry name" value="Tetracyclin repressor-like, C-terminal domain"/>
    <property type="match status" value="1"/>
</dbReference>
<evidence type="ECO:0000256" key="1">
    <source>
        <dbReference type="ARBA" id="ARBA00023015"/>
    </source>
</evidence>
<dbReference type="Pfam" id="PF00440">
    <property type="entry name" value="TetR_N"/>
    <property type="match status" value="1"/>
</dbReference>
<evidence type="ECO:0000313" key="8">
    <source>
        <dbReference type="Proteomes" id="UP001310387"/>
    </source>
</evidence>
<proteinExistence type="predicted"/>
<keyword evidence="2 4" id="KW-0238">DNA-binding</keyword>
<dbReference type="EMBL" id="JBAGLP010000099">
    <property type="protein sequence ID" value="MEG3613744.1"/>
    <property type="molecule type" value="Genomic_DNA"/>
</dbReference>
<dbReference type="PANTHER" id="PTHR30055:SF234">
    <property type="entry name" value="HTH-TYPE TRANSCRIPTIONAL REGULATOR BETI"/>
    <property type="match status" value="1"/>
</dbReference>
<sequence length="225" mass="25004">MAEAVNDNSDGRAPTRRERAARTRRTILRAAYAEIADRGYHGMTMQAVADRGGVAVQTVYLVFRTKAQLLGELLSAAIRGDLDEGSVPTRPQESEWFREAIAAGSAHEMLERFVRGAVDIWARVAVVHEAARVAALTDPEVATVLAQTEGWRQDDYRRVVVLLDEHHGLRPGLDVDRATQVFLTLYGPGVYLSMTQEHGWTHQEYAEWVLDALSRLLLEDAPAEA</sequence>
<dbReference type="InterPro" id="IPR009057">
    <property type="entry name" value="Homeodomain-like_sf"/>
</dbReference>
<dbReference type="PANTHER" id="PTHR30055">
    <property type="entry name" value="HTH-TYPE TRANSCRIPTIONAL REGULATOR RUTR"/>
    <property type="match status" value="1"/>
</dbReference>
<keyword evidence="3" id="KW-0804">Transcription</keyword>
<evidence type="ECO:0000256" key="4">
    <source>
        <dbReference type="PROSITE-ProRule" id="PRU00335"/>
    </source>
</evidence>